<dbReference type="EMBL" id="KN880681">
    <property type="protein sequence ID" value="KIY63652.1"/>
    <property type="molecule type" value="Genomic_DNA"/>
</dbReference>
<evidence type="ECO:0000313" key="3">
    <source>
        <dbReference type="Proteomes" id="UP000054007"/>
    </source>
</evidence>
<keyword evidence="3" id="KW-1185">Reference proteome</keyword>
<dbReference type="SUPFAM" id="SSF53335">
    <property type="entry name" value="S-adenosyl-L-methionine-dependent methyltransferases"/>
    <property type="match status" value="1"/>
</dbReference>
<organism evidence="2 3">
    <name type="scientific">Cylindrobasidium torrendii FP15055 ss-10</name>
    <dbReference type="NCBI Taxonomy" id="1314674"/>
    <lineage>
        <taxon>Eukaryota</taxon>
        <taxon>Fungi</taxon>
        <taxon>Dikarya</taxon>
        <taxon>Basidiomycota</taxon>
        <taxon>Agaricomycotina</taxon>
        <taxon>Agaricomycetes</taxon>
        <taxon>Agaricomycetidae</taxon>
        <taxon>Agaricales</taxon>
        <taxon>Marasmiineae</taxon>
        <taxon>Physalacriaceae</taxon>
        <taxon>Cylindrobasidium</taxon>
    </lineage>
</organism>
<gene>
    <name evidence="2" type="ORF">CYLTODRAFT_425906</name>
</gene>
<protein>
    <recommendedName>
        <fullName evidence="4">S-adenosyl-L-methionine-dependent methyltransferase</fullName>
    </recommendedName>
</protein>
<proteinExistence type="predicted"/>
<evidence type="ECO:0000256" key="1">
    <source>
        <dbReference type="SAM" id="MobiDB-lite"/>
    </source>
</evidence>
<evidence type="ECO:0008006" key="4">
    <source>
        <dbReference type="Google" id="ProtNLM"/>
    </source>
</evidence>
<dbReference type="InterPro" id="IPR029063">
    <property type="entry name" value="SAM-dependent_MTases_sf"/>
</dbReference>
<reference evidence="2 3" key="1">
    <citation type="journal article" date="2015" name="Fungal Genet. Biol.">
        <title>Evolution of novel wood decay mechanisms in Agaricales revealed by the genome sequences of Fistulina hepatica and Cylindrobasidium torrendii.</title>
        <authorList>
            <person name="Floudas D."/>
            <person name="Held B.W."/>
            <person name="Riley R."/>
            <person name="Nagy L.G."/>
            <person name="Koehler G."/>
            <person name="Ransdell A.S."/>
            <person name="Younus H."/>
            <person name="Chow J."/>
            <person name="Chiniquy J."/>
            <person name="Lipzen A."/>
            <person name="Tritt A."/>
            <person name="Sun H."/>
            <person name="Haridas S."/>
            <person name="LaButti K."/>
            <person name="Ohm R.A."/>
            <person name="Kues U."/>
            <person name="Blanchette R.A."/>
            <person name="Grigoriev I.V."/>
            <person name="Minto R.E."/>
            <person name="Hibbett D.S."/>
        </authorList>
    </citation>
    <scope>NUCLEOTIDE SEQUENCE [LARGE SCALE GENOMIC DNA]</scope>
    <source>
        <strain evidence="2 3">FP15055 ss-10</strain>
    </source>
</reference>
<dbReference type="Pfam" id="PF10294">
    <property type="entry name" value="Methyltransf_16"/>
    <property type="match status" value="1"/>
</dbReference>
<dbReference type="GO" id="GO:0005829">
    <property type="term" value="C:cytosol"/>
    <property type="evidence" value="ECO:0007669"/>
    <property type="project" value="TreeGrafter"/>
</dbReference>
<dbReference type="CDD" id="cd02440">
    <property type="entry name" value="AdoMet_MTases"/>
    <property type="match status" value="1"/>
</dbReference>
<dbReference type="Gene3D" id="3.40.50.150">
    <property type="entry name" value="Vaccinia Virus protein VP39"/>
    <property type="match status" value="1"/>
</dbReference>
<dbReference type="GO" id="GO:0032991">
    <property type="term" value="C:protein-containing complex"/>
    <property type="evidence" value="ECO:0007669"/>
    <property type="project" value="TreeGrafter"/>
</dbReference>
<sequence length="305" mass="33208">MDSQRAGPILLHEDSLQVTDADEEIFLLYSELQAAPQEVLRGLGHVDSRKNILTVDIEISSPEMPSSPKSHHHGRSSKKAAKAKPQRSKTISLDIAQDITGLRSREGDTGSVVWKASVDFAQLVLQQLTYGTSSTSLFDKELLSKSRVVELGAGTGILGMALHSYVGQYIATDMASMIHLIKKNISSNVPNANNLSVAELDWVALQSTPAHLRRPQYELGSPDLIISVDCIYHPALVPAFVEAVEFVAGDPGAKTTVLVIIELREQGAATLLLELWLKNGWEVWRLGRDTGPPSPYVAWVAKKAA</sequence>
<dbReference type="PANTHER" id="PTHR14614">
    <property type="entry name" value="HEPATOCELLULAR CARCINOMA-ASSOCIATED ANTIGEN"/>
    <property type="match status" value="1"/>
</dbReference>
<feature type="region of interest" description="Disordered" evidence="1">
    <location>
        <begin position="60"/>
        <end position="89"/>
    </location>
</feature>
<feature type="compositionally biased region" description="Basic residues" evidence="1">
    <location>
        <begin position="69"/>
        <end position="87"/>
    </location>
</feature>
<accession>A0A0D7AZJ3</accession>
<dbReference type="Proteomes" id="UP000054007">
    <property type="component" value="Unassembled WGS sequence"/>
</dbReference>
<dbReference type="PANTHER" id="PTHR14614:SF109">
    <property type="entry name" value="RIBOSOMAL LYSINE N-METHYLTRANSFERASE 5"/>
    <property type="match status" value="1"/>
</dbReference>
<dbReference type="InterPro" id="IPR019410">
    <property type="entry name" value="Methyltransf_16"/>
</dbReference>
<dbReference type="GO" id="GO:0008757">
    <property type="term" value="F:S-adenosylmethionine-dependent methyltransferase activity"/>
    <property type="evidence" value="ECO:0007669"/>
    <property type="project" value="UniProtKB-ARBA"/>
</dbReference>
<name>A0A0D7AZJ3_9AGAR</name>
<dbReference type="AlphaFoldDB" id="A0A0D7AZJ3"/>
<dbReference type="OrthoDB" id="2529286at2759"/>
<evidence type="ECO:0000313" key="2">
    <source>
        <dbReference type="EMBL" id="KIY63652.1"/>
    </source>
</evidence>
<dbReference type="STRING" id="1314674.A0A0D7AZJ3"/>